<dbReference type="OrthoDB" id="192748at2759"/>
<protein>
    <submittedName>
        <fullName evidence="2">Uncharacterized protein</fullName>
    </submittedName>
</protein>
<dbReference type="EMBL" id="KB445793">
    <property type="protein sequence ID" value="EMD39932.1"/>
    <property type="molecule type" value="Genomic_DNA"/>
</dbReference>
<keyword evidence="3" id="KW-1185">Reference proteome</keyword>
<organism evidence="2 3">
    <name type="scientific">Ceriporiopsis subvermispora (strain B)</name>
    <name type="common">White-rot fungus</name>
    <name type="synonym">Gelatoporia subvermispora</name>
    <dbReference type="NCBI Taxonomy" id="914234"/>
    <lineage>
        <taxon>Eukaryota</taxon>
        <taxon>Fungi</taxon>
        <taxon>Dikarya</taxon>
        <taxon>Basidiomycota</taxon>
        <taxon>Agaricomycotina</taxon>
        <taxon>Agaricomycetes</taxon>
        <taxon>Polyporales</taxon>
        <taxon>Gelatoporiaceae</taxon>
        <taxon>Gelatoporia</taxon>
    </lineage>
</organism>
<evidence type="ECO:0000313" key="3">
    <source>
        <dbReference type="Proteomes" id="UP000016930"/>
    </source>
</evidence>
<sequence>MSSRALAACRTRRLPHVSARRYYSSKDAQPATPIDETLKDPRPKWFFTASRISTFVIIPVSAAYLVFFGDFGEREHVFSPARRWLAAQKAAFFSLSPAERELAGVRTEQHTQDASSAS</sequence>
<feature type="transmembrane region" description="Helical" evidence="1">
    <location>
        <begin position="45"/>
        <end position="67"/>
    </location>
</feature>
<evidence type="ECO:0000313" key="2">
    <source>
        <dbReference type="EMBL" id="EMD39932.1"/>
    </source>
</evidence>
<reference evidence="2 3" key="1">
    <citation type="journal article" date="2012" name="Proc. Natl. Acad. Sci. U.S.A.">
        <title>Comparative genomics of Ceriporiopsis subvermispora and Phanerochaete chrysosporium provide insight into selective ligninolysis.</title>
        <authorList>
            <person name="Fernandez-Fueyo E."/>
            <person name="Ruiz-Duenas F.J."/>
            <person name="Ferreira P."/>
            <person name="Floudas D."/>
            <person name="Hibbett D.S."/>
            <person name="Canessa P."/>
            <person name="Larrondo L.F."/>
            <person name="James T.Y."/>
            <person name="Seelenfreund D."/>
            <person name="Lobos S."/>
            <person name="Polanco R."/>
            <person name="Tello M."/>
            <person name="Honda Y."/>
            <person name="Watanabe T."/>
            <person name="Watanabe T."/>
            <person name="Ryu J.S."/>
            <person name="Kubicek C.P."/>
            <person name="Schmoll M."/>
            <person name="Gaskell J."/>
            <person name="Hammel K.E."/>
            <person name="St John F.J."/>
            <person name="Vanden Wymelenberg A."/>
            <person name="Sabat G."/>
            <person name="Splinter BonDurant S."/>
            <person name="Syed K."/>
            <person name="Yadav J.S."/>
            <person name="Doddapaneni H."/>
            <person name="Subramanian V."/>
            <person name="Lavin J.L."/>
            <person name="Oguiza J.A."/>
            <person name="Perez G."/>
            <person name="Pisabarro A.G."/>
            <person name="Ramirez L."/>
            <person name="Santoyo F."/>
            <person name="Master E."/>
            <person name="Coutinho P.M."/>
            <person name="Henrissat B."/>
            <person name="Lombard V."/>
            <person name="Magnuson J.K."/>
            <person name="Kuees U."/>
            <person name="Hori C."/>
            <person name="Igarashi K."/>
            <person name="Samejima M."/>
            <person name="Held B.W."/>
            <person name="Barry K.W."/>
            <person name="LaButti K.M."/>
            <person name="Lapidus A."/>
            <person name="Lindquist E.A."/>
            <person name="Lucas S.M."/>
            <person name="Riley R."/>
            <person name="Salamov A.A."/>
            <person name="Hoffmeister D."/>
            <person name="Schwenk D."/>
            <person name="Hadar Y."/>
            <person name="Yarden O."/>
            <person name="de Vries R.P."/>
            <person name="Wiebenga A."/>
            <person name="Stenlid J."/>
            <person name="Eastwood D."/>
            <person name="Grigoriev I.V."/>
            <person name="Berka R.M."/>
            <person name="Blanchette R.A."/>
            <person name="Kersten P."/>
            <person name="Martinez A.T."/>
            <person name="Vicuna R."/>
            <person name="Cullen D."/>
        </authorList>
    </citation>
    <scope>NUCLEOTIDE SEQUENCE [LARGE SCALE GENOMIC DNA]</scope>
    <source>
        <strain evidence="2 3">B</strain>
    </source>
</reference>
<gene>
    <name evidence="2" type="ORF">CERSUDRAFT_92417</name>
</gene>
<keyword evidence="1" id="KW-0812">Transmembrane</keyword>
<proteinExistence type="predicted"/>
<keyword evidence="1" id="KW-0472">Membrane</keyword>
<name>M2RND2_CERS8</name>
<dbReference type="STRING" id="914234.M2RND2"/>
<dbReference type="AlphaFoldDB" id="M2RND2"/>
<accession>M2RND2</accession>
<dbReference type="HOGENOM" id="CLU_154017_1_0_1"/>
<keyword evidence="1" id="KW-1133">Transmembrane helix</keyword>
<dbReference type="Proteomes" id="UP000016930">
    <property type="component" value="Unassembled WGS sequence"/>
</dbReference>
<evidence type="ECO:0000256" key="1">
    <source>
        <dbReference type="SAM" id="Phobius"/>
    </source>
</evidence>